<dbReference type="Proteomes" id="UP000037210">
    <property type="component" value="Unassembled WGS sequence"/>
</dbReference>
<sequence length="264" mass="30297">MASRLVPDRVLQYVSGREIVSIDDLVSGLGISRLTAKNYLSRLVGMELARRIGRGLYQVGGEEAVGVELNPALSGLVDALRERFPMADFVVWSLSMLADYAHYALGRDLFFVEADRLISASVRDFLLEKGYHAVLKPDKRNFREYTFYSEKPVFVLEREEKYGVGGFVPTPERIWLDLYYLITRRELSFSAGELGTIFMNMLRREGVNFNRLLRYAQRRRLRDEMIVFLCSLRESYPGVIPEEVLAGRKGALEYIEEMVEGARE</sequence>
<accession>A0A0M0BPG4</accession>
<comment type="caution">
    <text evidence="1">The sequence shown here is derived from an EMBL/GenBank/DDBJ whole genome shotgun (WGS) entry which is preliminary data.</text>
</comment>
<evidence type="ECO:0000313" key="1">
    <source>
        <dbReference type="EMBL" id="KON30186.1"/>
    </source>
</evidence>
<protein>
    <submittedName>
        <fullName evidence="1">Uncharacterized protein</fullName>
    </submittedName>
</protein>
<reference evidence="1 2" key="1">
    <citation type="submission" date="2015-06" db="EMBL/GenBank/DDBJ databases">
        <title>New insights into the roles of widespread benthic archaea in carbon and nitrogen cycling.</title>
        <authorList>
            <person name="Lazar C.S."/>
            <person name="Baker B.J."/>
            <person name="Seitz K.W."/>
            <person name="Hyde A.S."/>
            <person name="Dick G.J."/>
            <person name="Hinrichs K.-U."/>
            <person name="Teske A.P."/>
        </authorList>
    </citation>
    <scope>NUCLEOTIDE SEQUENCE [LARGE SCALE GENOMIC DNA]</scope>
    <source>
        <strain evidence="1">DG-45</strain>
    </source>
</reference>
<gene>
    <name evidence="1" type="ORF">AC482_04490</name>
</gene>
<dbReference type="EMBL" id="LFWZ01000038">
    <property type="protein sequence ID" value="KON30186.1"/>
    <property type="molecule type" value="Genomic_DNA"/>
</dbReference>
<name>A0A0M0BPG4_9ARCH</name>
<dbReference type="Pfam" id="PF20217">
    <property type="entry name" value="DUF6577"/>
    <property type="match status" value="1"/>
</dbReference>
<evidence type="ECO:0000313" key="2">
    <source>
        <dbReference type="Proteomes" id="UP000037210"/>
    </source>
</evidence>
<proteinExistence type="predicted"/>
<organism evidence="1 2">
    <name type="scientific">miscellaneous Crenarchaeota group-15 archaeon DG-45</name>
    <dbReference type="NCBI Taxonomy" id="1685127"/>
    <lineage>
        <taxon>Archaea</taxon>
        <taxon>Candidatus Bathyarchaeota</taxon>
        <taxon>MCG-15</taxon>
    </lineage>
</organism>
<dbReference type="AlphaFoldDB" id="A0A0M0BPG4"/>
<dbReference type="InterPro" id="IPR046484">
    <property type="entry name" value="DUF6577"/>
</dbReference>